<reference evidence="1" key="1">
    <citation type="submission" date="2013-07" db="EMBL/GenBank/DDBJ databases">
        <title>The genome of an arbuscular mycorrhizal fungus provides insights into the evolution of the oldest plant symbiosis.</title>
        <authorList>
            <consortium name="DOE Joint Genome Institute"/>
            <person name="Tisserant E."/>
            <person name="Malbreil M."/>
            <person name="Kuo A."/>
            <person name="Kohler A."/>
            <person name="Symeonidi A."/>
            <person name="Balestrini R."/>
            <person name="Charron P."/>
            <person name="Duensing N."/>
            <person name="Frei-dit-Frey N."/>
            <person name="Gianinazzi-Pearson V."/>
            <person name="Gilbert B."/>
            <person name="Handa Y."/>
            <person name="Hijri M."/>
            <person name="Kaul R."/>
            <person name="Kawaguchi M."/>
            <person name="Krajinski F."/>
            <person name="Lammers P."/>
            <person name="Lapierre D."/>
            <person name="Masclaux F.G."/>
            <person name="Murat C."/>
            <person name="Morin E."/>
            <person name="Ndikumana S."/>
            <person name="Pagni M."/>
            <person name="Petitpierre D."/>
            <person name="Requena N."/>
            <person name="Rosikiewicz P."/>
            <person name="Riley R."/>
            <person name="Saito K."/>
            <person name="San Clemente H."/>
            <person name="Shapiro H."/>
            <person name="van Tuinen D."/>
            <person name="Becard G."/>
            <person name="Bonfante P."/>
            <person name="Paszkowski U."/>
            <person name="Shachar-Hill Y."/>
            <person name="Young J.P."/>
            <person name="Sanders I.R."/>
            <person name="Henrissat B."/>
            <person name="Rensing S.A."/>
            <person name="Grigoriev I.V."/>
            <person name="Corradi N."/>
            <person name="Roux C."/>
            <person name="Martin F."/>
        </authorList>
    </citation>
    <scope>NUCLEOTIDE SEQUENCE</scope>
    <source>
        <strain evidence="1">DAOM 197198</strain>
    </source>
</reference>
<accession>U9UPM2</accession>
<gene>
    <name evidence="1" type="ORF">GLOINDRAFT_83086</name>
</gene>
<protein>
    <submittedName>
        <fullName evidence="1">Uncharacterized protein</fullName>
    </submittedName>
</protein>
<name>U9UPM2_RHIID</name>
<organism evidence="1">
    <name type="scientific">Rhizophagus irregularis (strain DAOM 181602 / DAOM 197198 / MUCL 43194)</name>
    <name type="common">Arbuscular mycorrhizal fungus</name>
    <name type="synonym">Glomus intraradices</name>
    <dbReference type="NCBI Taxonomy" id="747089"/>
    <lineage>
        <taxon>Eukaryota</taxon>
        <taxon>Fungi</taxon>
        <taxon>Fungi incertae sedis</taxon>
        <taxon>Mucoromycota</taxon>
        <taxon>Glomeromycotina</taxon>
        <taxon>Glomeromycetes</taxon>
        <taxon>Glomerales</taxon>
        <taxon>Glomeraceae</taxon>
        <taxon>Rhizophagus</taxon>
    </lineage>
</organism>
<evidence type="ECO:0000313" key="1">
    <source>
        <dbReference type="EMBL" id="ESA22350.1"/>
    </source>
</evidence>
<proteinExistence type="predicted"/>
<dbReference type="AlphaFoldDB" id="U9UPM2"/>
<dbReference type="HOGENOM" id="CLU_1636268_0_0_1"/>
<sequence length="162" mass="18487">MMCILVDTVLHNLAIMLTDESYNLFSGHLLNSPPQLGTVDPLQLYPLSVGNLLGYSGFQKLMASRKDYRRLWIFTVANGHSYQFSTDIAIWDRSKMDPVTLSLKRISSKDTIEDTILKPYFSVQFRKPCDAWRSSTLSTHNLRSCPRFPSTVQLRFGIVVHS</sequence>
<dbReference type="EMBL" id="KI275663">
    <property type="protein sequence ID" value="ESA22350.1"/>
    <property type="molecule type" value="Genomic_DNA"/>
</dbReference>